<dbReference type="HOGENOM" id="CLU_109816_0_0_11"/>
<keyword evidence="4 6" id="KW-1133">Transmembrane helix</keyword>
<evidence type="ECO:0000256" key="6">
    <source>
        <dbReference type="SAM" id="Phobius"/>
    </source>
</evidence>
<evidence type="ECO:0000256" key="3">
    <source>
        <dbReference type="ARBA" id="ARBA00022692"/>
    </source>
</evidence>
<keyword evidence="3 6" id="KW-0812">Transmembrane</keyword>
<dbReference type="RefSeq" id="WP_011436655.1">
    <property type="nucleotide sequence ID" value="NC_007777.1"/>
</dbReference>
<dbReference type="InterPro" id="IPR000791">
    <property type="entry name" value="Gpr1/Fun34/SatP-like"/>
</dbReference>
<proteinExistence type="inferred from homology"/>
<feature type="transmembrane region" description="Helical" evidence="6">
    <location>
        <begin position="161"/>
        <end position="180"/>
    </location>
</feature>
<name>Q2JAT3_FRACC</name>
<gene>
    <name evidence="7" type="ordered locus">Francci3_2241</name>
</gene>
<feature type="transmembrane region" description="Helical" evidence="6">
    <location>
        <begin position="99"/>
        <end position="125"/>
    </location>
</feature>
<dbReference type="GO" id="GO:0015123">
    <property type="term" value="F:acetate transmembrane transporter activity"/>
    <property type="evidence" value="ECO:0007669"/>
    <property type="project" value="TreeGrafter"/>
</dbReference>
<accession>Q2JAT3</accession>
<dbReference type="Pfam" id="PF01184">
    <property type="entry name" value="Gpr1_Fun34_YaaH"/>
    <property type="match status" value="1"/>
</dbReference>
<dbReference type="eggNOG" id="COG1584">
    <property type="taxonomic scope" value="Bacteria"/>
</dbReference>
<dbReference type="PANTHER" id="PTHR31123:SF1">
    <property type="entry name" value="ACCUMULATION OF DYADS PROTEIN 2-RELATED"/>
    <property type="match status" value="1"/>
</dbReference>
<reference evidence="7 8" key="1">
    <citation type="journal article" date="2007" name="Genome Res.">
        <title>Genome characteristics of facultatively symbiotic Frankia sp. strains reflect host range and host plant biogeography.</title>
        <authorList>
            <person name="Normand P."/>
            <person name="Lapierre P."/>
            <person name="Tisa L.S."/>
            <person name="Gogarten J.P."/>
            <person name="Alloisio N."/>
            <person name="Bagnarol E."/>
            <person name="Bassi C.A."/>
            <person name="Berry A.M."/>
            <person name="Bickhart D.M."/>
            <person name="Choisne N."/>
            <person name="Couloux A."/>
            <person name="Cournoyer B."/>
            <person name="Cruveiller S."/>
            <person name="Daubin V."/>
            <person name="Demange N."/>
            <person name="Francino M.P."/>
            <person name="Goltsman E."/>
            <person name="Huang Y."/>
            <person name="Kopp O.R."/>
            <person name="Labarre L."/>
            <person name="Lapidus A."/>
            <person name="Lavire C."/>
            <person name="Marechal J."/>
            <person name="Martinez M."/>
            <person name="Mastronunzio J.E."/>
            <person name="Mullin B.C."/>
            <person name="Niemann J."/>
            <person name="Pujic P."/>
            <person name="Rawnsley T."/>
            <person name="Rouy Z."/>
            <person name="Schenowitz C."/>
            <person name="Sellstedt A."/>
            <person name="Tavares F."/>
            <person name="Tomkins J.P."/>
            <person name="Vallenet D."/>
            <person name="Valverde C."/>
            <person name="Wall L.G."/>
            <person name="Wang Y."/>
            <person name="Medigue C."/>
            <person name="Benson D.R."/>
        </authorList>
    </citation>
    <scope>NUCLEOTIDE SEQUENCE [LARGE SCALE GENOMIC DNA]</scope>
    <source>
        <strain evidence="8">DSM 45818 / CECT 9043 / CcI3</strain>
    </source>
</reference>
<comment type="similarity">
    <text evidence="2">Belongs to the acetate uptake transporter (AceTr) (TC 2.A.96) family.</text>
</comment>
<feature type="transmembrane region" description="Helical" evidence="6">
    <location>
        <begin position="42"/>
        <end position="59"/>
    </location>
</feature>
<feature type="transmembrane region" description="Helical" evidence="6">
    <location>
        <begin position="192"/>
        <end position="211"/>
    </location>
</feature>
<dbReference type="PhylomeDB" id="Q2JAT3"/>
<evidence type="ECO:0000313" key="8">
    <source>
        <dbReference type="Proteomes" id="UP000001937"/>
    </source>
</evidence>
<dbReference type="InterPro" id="IPR051633">
    <property type="entry name" value="AceTr"/>
</dbReference>
<dbReference type="EMBL" id="CP000249">
    <property type="protein sequence ID" value="ABD11609.1"/>
    <property type="molecule type" value="Genomic_DNA"/>
</dbReference>
<sequence>MTTSTGSATVSSPQQPLLNESEALPVSLPAPPPLSPLRGNPAVFGLPTVIAGAFGLGLVDTGWLPPAAAGAALPIILTSAAVGLLVAAIWAAALGQNPLASLFAVFFGFYGSYAAFGLGLGHNWYNIPATQITRTTELWLISWLVTLVLVTVATLRLPSSFTLLLGFADGALLLLLLGTINTSTALTHAGGYLVFGFTAVAAYLYLAVMSAETGGKGLPLGKPVISG</sequence>
<protein>
    <recommendedName>
        <fullName evidence="9">GPR1/FUN34/yaaH</fullName>
    </recommendedName>
</protein>
<evidence type="ECO:0000256" key="5">
    <source>
        <dbReference type="ARBA" id="ARBA00023136"/>
    </source>
</evidence>
<dbReference type="STRING" id="106370.Francci3_2241"/>
<evidence type="ECO:0008006" key="9">
    <source>
        <dbReference type="Google" id="ProtNLM"/>
    </source>
</evidence>
<organism evidence="7 8">
    <name type="scientific">Frankia casuarinae (strain DSM 45818 / CECT 9043 / HFP020203 / CcI3)</name>
    <dbReference type="NCBI Taxonomy" id="106370"/>
    <lineage>
        <taxon>Bacteria</taxon>
        <taxon>Bacillati</taxon>
        <taxon>Actinomycetota</taxon>
        <taxon>Actinomycetes</taxon>
        <taxon>Frankiales</taxon>
        <taxon>Frankiaceae</taxon>
        <taxon>Frankia</taxon>
    </lineage>
</organism>
<dbReference type="OrthoDB" id="4940354at2"/>
<evidence type="ECO:0000256" key="4">
    <source>
        <dbReference type="ARBA" id="ARBA00022989"/>
    </source>
</evidence>
<feature type="transmembrane region" description="Helical" evidence="6">
    <location>
        <begin position="71"/>
        <end position="93"/>
    </location>
</feature>
<evidence type="ECO:0000313" key="7">
    <source>
        <dbReference type="EMBL" id="ABD11609.1"/>
    </source>
</evidence>
<dbReference type="KEGG" id="fra:Francci3_2241"/>
<keyword evidence="8" id="KW-1185">Reference proteome</keyword>
<dbReference type="Proteomes" id="UP000001937">
    <property type="component" value="Chromosome"/>
</dbReference>
<dbReference type="GO" id="GO:0005886">
    <property type="term" value="C:plasma membrane"/>
    <property type="evidence" value="ECO:0007669"/>
    <property type="project" value="TreeGrafter"/>
</dbReference>
<evidence type="ECO:0000256" key="1">
    <source>
        <dbReference type="ARBA" id="ARBA00004141"/>
    </source>
</evidence>
<feature type="transmembrane region" description="Helical" evidence="6">
    <location>
        <begin position="137"/>
        <end position="155"/>
    </location>
</feature>
<dbReference type="PANTHER" id="PTHR31123">
    <property type="entry name" value="ACCUMULATION OF DYADS PROTEIN 2-RELATED"/>
    <property type="match status" value="1"/>
</dbReference>
<comment type="subcellular location">
    <subcellularLocation>
        <location evidence="1">Membrane</location>
        <topology evidence="1">Multi-pass membrane protein</topology>
    </subcellularLocation>
</comment>
<keyword evidence="5 6" id="KW-0472">Membrane</keyword>
<dbReference type="AlphaFoldDB" id="Q2JAT3"/>
<evidence type="ECO:0000256" key="2">
    <source>
        <dbReference type="ARBA" id="ARBA00005587"/>
    </source>
</evidence>